<evidence type="ECO:0000256" key="10">
    <source>
        <dbReference type="PIRSR" id="PIRSR001589-2"/>
    </source>
</evidence>
<evidence type="ECO:0000256" key="3">
    <source>
        <dbReference type="ARBA" id="ARBA00012737"/>
    </source>
</evidence>
<evidence type="ECO:0000256" key="6">
    <source>
        <dbReference type="ARBA" id="ARBA00022888"/>
    </source>
</evidence>
<comment type="caution">
    <text evidence="13">The sequence shown here is derived from an EMBL/GenBank/DDBJ whole genome shotgun (WGS) entry which is preliminary data.</text>
</comment>
<organism evidence="13 14">
    <name type="scientific">Streptomyces caelestis</name>
    <dbReference type="NCBI Taxonomy" id="36816"/>
    <lineage>
        <taxon>Bacteria</taxon>
        <taxon>Bacillati</taxon>
        <taxon>Actinomycetota</taxon>
        <taxon>Actinomycetes</taxon>
        <taxon>Kitasatosporales</taxon>
        <taxon>Streptomycetaceae</taxon>
        <taxon>Streptomyces</taxon>
    </lineage>
</organism>
<comment type="similarity">
    <text evidence="2">Belongs to the asparagine synthetase family.</text>
</comment>
<dbReference type="InterPro" id="IPR001962">
    <property type="entry name" value="Asn_synthase"/>
</dbReference>
<evidence type="ECO:0000256" key="9">
    <source>
        <dbReference type="PIRSR" id="PIRSR001589-1"/>
    </source>
</evidence>
<name>A0A0M8QGM3_9ACTN</name>
<dbReference type="EC" id="6.3.5.4" evidence="3"/>
<proteinExistence type="inferred from homology"/>
<evidence type="ECO:0000256" key="4">
    <source>
        <dbReference type="ARBA" id="ARBA00022741"/>
    </source>
</evidence>
<feature type="domain" description="Glutamine amidotransferase type-2" evidence="12">
    <location>
        <begin position="2"/>
        <end position="213"/>
    </location>
</feature>
<dbReference type="InterPro" id="IPR017932">
    <property type="entry name" value="GATase_2_dom"/>
</dbReference>
<dbReference type="CDD" id="cd00712">
    <property type="entry name" value="AsnB"/>
    <property type="match status" value="1"/>
</dbReference>
<dbReference type="InterPro" id="IPR014729">
    <property type="entry name" value="Rossmann-like_a/b/a_fold"/>
</dbReference>
<feature type="binding site" evidence="10">
    <location>
        <position position="266"/>
    </location>
    <ligand>
        <name>ATP</name>
        <dbReference type="ChEBI" id="CHEBI:30616"/>
    </ligand>
</feature>
<comment type="catalytic activity">
    <reaction evidence="8">
        <text>L-aspartate + L-glutamine + ATP + H2O = L-asparagine + L-glutamate + AMP + diphosphate + H(+)</text>
        <dbReference type="Rhea" id="RHEA:12228"/>
        <dbReference type="ChEBI" id="CHEBI:15377"/>
        <dbReference type="ChEBI" id="CHEBI:15378"/>
        <dbReference type="ChEBI" id="CHEBI:29985"/>
        <dbReference type="ChEBI" id="CHEBI:29991"/>
        <dbReference type="ChEBI" id="CHEBI:30616"/>
        <dbReference type="ChEBI" id="CHEBI:33019"/>
        <dbReference type="ChEBI" id="CHEBI:58048"/>
        <dbReference type="ChEBI" id="CHEBI:58359"/>
        <dbReference type="ChEBI" id="CHEBI:456215"/>
        <dbReference type="EC" id="6.3.5.4"/>
    </reaction>
</comment>
<accession>A0A0M8QGM3</accession>
<evidence type="ECO:0000256" key="2">
    <source>
        <dbReference type="ARBA" id="ARBA00005752"/>
    </source>
</evidence>
<dbReference type="Proteomes" id="UP000037773">
    <property type="component" value="Unassembled WGS sequence"/>
</dbReference>
<evidence type="ECO:0000256" key="1">
    <source>
        <dbReference type="ARBA" id="ARBA00005187"/>
    </source>
</evidence>
<dbReference type="InterPro" id="IPR006426">
    <property type="entry name" value="Asn_synth_AEB"/>
</dbReference>
<keyword evidence="14" id="KW-1185">Reference proteome</keyword>
<dbReference type="GO" id="GO:0006529">
    <property type="term" value="P:asparagine biosynthetic process"/>
    <property type="evidence" value="ECO:0007669"/>
    <property type="project" value="UniProtKB-KW"/>
</dbReference>
<dbReference type="PANTHER" id="PTHR43284">
    <property type="entry name" value="ASPARAGINE SYNTHETASE (GLUTAMINE-HYDROLYZING)"/>
    <property type="match status" value="1"/>
</dbReference>
<dbReference type="GO" id="GO:0005524">
    <property type="term" value="F:ATP binding"/>
    <property type="evidence" value="ECO:0007669"/>
    <property type="project" value="UniProtKB-KW"/>
</dbReference>
<keyword evidence="9" id="KW-0028">Amino-acid biosynthesis</keyword>
<dbReference type="EMBL" id="LGCN01000240">
    <property type="protein sequence ID" value="KOT30534.1"/>
    <property type="molecule type" value="Genomic_DNA"/>
</dbReference>
<evidence type="ECO:0000256" key="11">
    <source>
        <dbReference type="PIRSR" id="PIRSR001589-3"/>
    </source>
</evidence>
<reference evidence="13 14" key="1">
    <citation type="submission" date="2015-07" db="EMBL/GenBank/DDBJ databases">
        <authorList>
            <person name="Noorani M."/>
        </authorList>
    </citation>
    <scope>NUCLEOTIDE SEQUENCE [LARGE SCALE GENOMIC DNA]</scope>
    <source>
        <strain evidence="13 14">NRRL B-24567</strain>
    </source>
</reference>
<dbReference type="CDD" id="cd01991">
    <property type="entry name" value="Asn_synthase_B_C"/>
    <property type="match status" value="1"/>
</dbReference>
<dbReference type="GO" id="GO:0005829">
    <property type="term" value="C:cytosol"/>
    <property type="evidence" value="ECO:0007669"/>
    <property type="project" value="TreeGrafter"/>
</dbReference>
<evidence type="ECO:0000256" key="7">
    <source>
        <dbReference type="ARBA" id="ARBA00022962"/>
    </source>
</evidence>
<dbReference type="SUPFAM" id="SSF52402">
    <property type="entry name" value="Adenine nucleotide alpha hydrolases-like"/>
    <property type="match status" value="1"/>
</dbReference>
<keyword evidence="6 9" id="KW-0061">Asparagine biosynthesis</keyword>
<dbReference type="OrthoDB" id="9763290at2"/>
<evidence type="ECO:0000256" key="8">
    <source>
        <dbReference type="ARBA" id="ARBA00048741"/>
    </source>
</evidence>
<feature type="active site" description="For GATase activity" evidence="9">
    <location>
        <position position="2"/>
    </location>
</feature>
<dbReference type="InterPro" id="IPR051786">
    <property type="entry name" value="ASN_synthetase/amidase"/>
</dbReference>
<keyword evidence="7 9" id="KW-0315">Glutamine amidotransferase</keyword>
<dbReference type="InterPro" id="IPR029055">
    <property type="entry name" value="Ntn_hydrolases_N"/>
</dbReference>
<dbReference type="GO" id="GO:0004066">
    <property type="term" value="F:asparagine synthase (glutamine-hydrolyzing) activity"/>
    <property type="evidence" value="ECO:0007669"/>
    <property type="project" value="UniProtKB-EC"/>
</dbReference>
<evidence type="ECO:0000259" key="12">
    <source>
        <dbReference type="PROSITE" id="PS51278"/>
    </source>
</evidence>
<sequence>MCGFVGFSDSGFAREDRWATAEHMLAAVAHRGPDGSGRLHHRGVTLAHCALTFTDPDHGTQPFVSASGATALVFNGEIYNHAELRAELRAAGVALRTGSDTEVLVELYELRGTRMLERLRGMFAFALHDARTGTTVLARDPMGKKPLYYTRVPNGIAFASELTALLRHPAAPRVPDPGALADYLVFQAFCAPASAVRGVSKVRPGSCVTHERGKLRETEFWRPRLAPGSGARRGPGLREAERQFEELFRAAVARRVTSTDRRLGVLLSGGLDSSAVAAVAQQLRPERPVPTFSAGFVDPDFDESDHALAVARHLGTEHHVVRIGGPDLADVVESELAYADEPLADPSLLPTRLVCRAARAHVRGVLTGDGADELLLGYRYFQAERAIELLLRVLPAPRLEALARQLARRLPARSGNLPVAAALGLLARGLRASPEHRFYLSTAPFTPGELPEVLTPEAGAELTGHDPFAEISRLLRDQPGLSQVQLSQLAVTTHFLRDVILTKTDRGGMRSALELRSPFLDLDLVEYGNSLPTGLKLHRFTGKYLLRRIAADWLPPAVVRRTKRGFRAPTAALLRGELRPLLLDTLSTASLRRGGLFDTGAVRLLIDDHLGGRRDTSRKLWALLVYQLWAENLTARPRASESPAYPALS</sequence>
<dbReference type="InterPro" id="IPR033738">
    <property type="entry name" value="AsnB_N"/>
</dbReference>
<gene>
    <name evidence="13" type="ORF">ADK41_32230</name>
</gene>
<dbReference type="SUPFAM" id="SSF56235">
    <property type="entry name" value="N-terminal nucleophile aminohydrolases (Ntn hydrolases)"/>
    <property type="match status" value="1"/>
</dbReference>
<protein>
    <recommendedName>
        <fullName evidence="3">asparagine synthase (glutamine-hydrolyzing)</fullName>
        <ecNumber evidence="3">6.3.5.4</ecNumber>
    </recommendedName>
</protein>
<dbReference type="PATRIC" id="fig|36816.3.peg.6988"/>
<feature type="site" description="Important for beta-aspartyl-AMP intermediate formation" evidence="11">
    <location>
        <position position="369"/>
    </location>
</feature>
<evidence type="ECO:0000313" key="14">
    <source>
        <dbReference type="Proteomes" id="UP000037773"/>
    </source>
</evidence>
<comment type="pathway">
    <text evidence="1">Amino-acid biosynthesis; L-asparagine biosynthesis; L-asparagine from L-aspartate (L-Gln route): step 1/1.</text>
</comment>
<dbReference type="AlphaFoldDB" id="A0A0M8QGM3"/>
<dbReference type="Gene3D" id="3.60.20.10">
    <property type="entry name" value="Glutamine Phosphoribosylpyrophosphate, subunit 1, domain 1"/>
    <property type="match status" value="1"/>
</dbReference>
<feature type="binding site" evidence="10">
    <location>
        <position position="100"/>
    </location>
    <ligand>
        <name>L-glutamine</name>
        <dbReference type="ChEBI" id="CHEBI:58359"/>
    </ligand>
</feature>
<dbReference type="RefSeq" id="WP_030823738.1">
    <property type="nucleotide sequence ID" value="NZ_LGCN01000240.1"/>
</dbReference>
<dbReference type="PROSITE" id="PS51278">
    <property type="entry name" value="GATASE_TYPE_2"/>
    <property type="match status" value="1"/>
</dbReference>
<evidence type="ECO:0000313" key="13">
    <source>
        <dbReference type="EMBL" id="KOT30534.1"/>
    </source>
</evidence>
<keyword evidence="4 10" id="KW-0547">Nucleotide-binding</keyword>
<dbReference type="Gene3D" id="3.40.50.620">
    <property type="entry name" value="HUPs"/>
    <property type="match status" value="2"/>
</dbReference>
<dbReference type="Pfam" id="PF00733">
    <property type="entry name" value="Asn_synthase"/>
    <property type="match status" value="1"/>
</dbReference>
<dbReference type="PIRSF" id="PIRSF001589">
    <property type="entry name" value="Asn_synthetase_glu-h"/>
    <property type="match status" value="1"/>
</dbReference>
<keyword evidence="5 10" id="KW-0067">ATP-binding</keyword>
<dbReference type="PANTHER" id="PTHR43284:SF1">
    <property type="entry name" value="ASPARAGINE SYNTHETASE"/>
    <property type="match status" value="1"/>
</dbReference>
<evidence type="ECO:0000256" key="5">
    <source>
        <dbReference type="ARBA" id="ARBA00022840"/>
    </source>
</evidence>
<dbReference type="Pfam" id="PF13537">
    <property type="entry name" value="GATase_7"/>
    <property type="match status" value="1"/>
</dbReference>
<dbReference type="NCBIfam" id="TIGR01536">
    <property type="entry name" value="asn_synth_AEB"/>
    <property type="match status" value="1"/>
</dbReference>